<evidence type="ECO:0000313" key="2">
    <source>
        <dbReference type="EMBL" id="CUO14100.1"/>
    </source>
</evidence>
<evidence type="ECO:0000259" key="1">
    <source>
        <dbReference type="Pfam" id="PF13240"/>
    </source>
</evidence>
<dbReference type="SUPFAM" id="SSF158682">
    <property type="entry name" value="TerB-like"/>
    <property type="match status" value="1"/>
</dbReference>
<dbReference type="EMBL" id="CYZH01000006">
    <property type="protein sequence ID" value="CUO14100.1"/>
    <property type="molecule type" value="Genomic_DNA"/>
</dbReference>
<dbReference type="Proteomes" id="UP000095517">
    <property type="component" value="Unassembled WGS sequence"/>
</dbReference>
<proteinExistence type="predicted"/>
<dbReference type="Pfam" id="PF13240">
    <property type="entry name" value="Zn_Ribbon_1"/>
    <property type="match status" value="1"/>
</dbReference>
<organism evidence="2 3">
    <name type="scientific">Bacteroides finegoldii</name>
    <dbReference type="NCBI Taxonomy" id="338188"/>
    <lineage>
        <taxon>Bacteria</taxon>
        <taxon>Pseudomonadati</taxon>
        <taxon>Bacteroidota</taxon>
        <taxon>Bacteroidia</taxon>
        <taxon>Bacteroidales</taxon>
        <taxon>Bacteroidaceae</taxon>
        <taxon>Bacteroides</taxon>
    </lineage>
</organism>
<protein>
    <recommendedName>
        <fullName evidence="1">Zinc-ribbon domain-containing protein</fullName>
    </recommendedName>
</protein>
<dbReference type="RefSeq" id="WP_055278784.1">
    <property type="nucleotide sequence ID" value="NZ_CABIXA010000006.1"/>
</dbReference>
<feature type="domain" description="Zinc-ribbon" evidence="1">
    <location>
        <begin position="2"/>
        <end position="24"/>
    </location>
</feature>
<gene>
    <name evidence="2" type="ORF">ERS852397_01453</name>
</gene>
<dbReference type="InterPro" id="IPR026870">
    <property type="entry name" value="Zinc_ribbon_dom"/>
</dbReference>
<dbReference type="AlphaFoldDB" id="A0A174CQL0"/>
<sequence length="681" mass="78545">MYCKKCGKQLRDDASFCPNCGTSLSVPQLDILTVFRTGIPKASVISSNGSDLFVYPHLPENVKNSIRTNFHLDYDDKIFFIRDTSWWDTRNQGLVITDKGIVCIPDNDKANEIVLFYWADIDRVEYQDLVLHFWNNEGYSYPIHISYFIKGDENENGRYIGEALAAVFTQMASVAIPVKSLLEETMVKIDDLMASKKCDEALQLALSFKEKEGDNSALDFYIAGIYAEKKEYRKTIQFCERGLECVDEENCDLVSLLLYQKYSACHELGDDFTARKDCLTVMRNTSATLVCGDGISVRDDAEKDFRQYEQNYIHNFLSMPYNKRKLIVPVNEYIDLSQQLISVVDIRNLPAINFPIGHPIANQLYVGHPFIADQYILFEDHELTFIDDRVREFCLIMQFLGATEVSVESINGKNVNEEIKEDLTIKGGSSYRIAKAQGAYHKESENRLVNSIKQTIGLTQKYTPSKSPALPDGLVWYPYEASWQRLYQQRMQGSLLEHREKIETRKNRVLQSSELRQVEGEFKSLVLTAHATWDNHLEASFETQEDADLTIYVRFAPLSALTGNNENVKCNNLLSLSLTADEQEYLDEYRECLEEGNDISPKERRLLDRLREKLGISEKRSVELENSLKPQLSEVEQEYLEEYRICLEEDGEISDRERRLLDRLRDKLGITQERANELEKY</sequence>
<dbReference type="STRING" id="338188.ERS852397_01453"/>
<dbReference type="InterPro" id="IPR029024">
    <property type="entry name" value="TerB-like"/>
</dbReference>
<accession>A0A174CQL0</accession>
<reference evidence="2 3" key="1">
    <citation type="submission" date="2015-09" db="EMBL/GenBank/DDBJ databases">
        <authorList>
            <consortium name="Pathogen Informatics"/>
        </authorList>
    </citation>
    <scope>NUCLEOTIDE SEQUENCE [LARGE SCALE GENOMIC DNA]</scope>
    <source>
        <strain evidence="2 3">2789STDY5608840</strain>
    </source>
</reference>
<evidence type="ECO:0000313" key="3">
    <source>
        <dbReference type="Proteomes" id="UP000095517"/>
    </source>
</evidence>
<name>A0A174CQL0_9BACE</name>